<feature type="compositionally biased region" description="Low complexity" evidence="1">
    <location>
        <begin position="1"/>
        <end position="18"/>
    </location>
</feature>
<feature type="region of interest" description="Disordered" evidence="1">
    <location>
        <begin position="155"/>
        <end position="201"/>
    </location>
</feature>
<dbReference type="Proteomes" id="UP000821853">
    <property type="component" value="Unassembled WGS sequence"/>
</dbReference>
<gene>
    <name evidence="2" type="ORF">HPB48_016315</name>
</gene>
<dbReference type="AlphaFoldDB" id="A0A9J6GUP5"/>
<dbReference type="EMBL" id="JABSTR010000009">
    <property type="protein sequence ID" value="KAH9379202.1"/>
    <property type="molecule type" value="Genomic_DNA"/>
</dbReference>
<feature type="region of interest" description="Disordered" evidence="1">
    <location>
        <begin position="1"/>
        <end position="48"/>
    </location>
</feature>
<reference evidence="2 3" key="1">
    <citation type="journal article" date="2020" name="Cell">
        <title>Large-Scale Comparative Analyses of Tick Genomes Elucidate Their Genetic Diversity and Vector Capacities.</title>
        <authorList>
            <consortium name="Tick Genome and Microbiome Consortium (TIGMIC)"/>
            <person name="Jia N."/>
            <person name="Wang J."/>
            <person name="Shi W."/>
            <person name="Du L."/>
            <person name="Sun Y."/>
            <person name="Zhan W."/>
            <person name="Jiang J.F."/>
            <person name="Wang Q."/>
            <person name="Zhang B."/>
            <person name="Ji P."/>
            <person name="Bell-Sakyi L."/>
            <person name="Cui X.M."/>
            <person name="Yuan T.T."/>
            <person name="Jiang B.G."/>
            <person name="Yang W.F."/>
            <person name="Lam T.T."/>
            <person name="Chang Q.C."/>
            <person name="Ding S.J."/>
            <person name="Wang X.J."/>
            <person name="Zhu J.G."/>
            <person name="Ruan X.D."/>
            <person name="Zhao L."/>
            <person name="Wei J.T."/>
            <person name="Ye R.Z."/>
            <person name="Que T.C."/>
            <person name="Du C.H."/>
            <person name="Zhou Y.H."/>
            <person name="Cheng J.X."/>
            <person name="Dai P.F."/>
            <person name="Guo W.B."/>
            <person name="Han X.H."/>
            <person name="Huang E.J."/>
            <person name="Li L.F."/>
            <person name="Wei W."/>
            <person name="Gao Y.C."/>
            <person name="Liu J.Z."/>
            <person name="Shao H.Z."/>
            <person name="Wang X."/>
            <person name="Wang C.C."/>
            <person name="Yang T.C."/>
            <person name="Huo Q.B."/>
            <person name="Li W."/>
            <person name="Chen H.Y."/>
            <person name="Chen S.E."/>
            <person name="Zhou L.G."/>
            <person name="Ni X.B."/>
            <person name="Tian J.H."/>
            <person name="Sheng Y."/>
            <person name="Liu T."/>
            <person name="Pan Y.S."/>
            <person name="Xia L.Y."/>
            <person name="Li J."/>
            <person name="Zhao F."/>
            <person name="Cao W.C."/>
        </authorList>
    </citation>
    <scope>NUCLEOTIDE SEQUENCE [LARGE SCALE GENOMIC DNA]</scope>
    <source>
        <strain evidence="2">HaeL-2018</strain>
    </source>
</reference>
<evidence type="ECO:0000313" key="3">
    <source>
        <dbReference type="Proteomes" id="UP000821853"/>
    </source>
</evidence>
<comment type="caution">
    <text evidence="2">The sequence shown here is derived from an EMBL/GenBank/DDBJ whole genome shotgun (WGS) entry which is preliminary data.</text>
</comment>
<keyword evidence="3" id="KW-1185">Reference proteome</keyword>
<accession>A0A9J6GUP5</accession>
<evidence type="ECO:0000313" key="2">
    <source>
        <dbReference type="EMBL" id="KAH9379202.1"/>
    </source>
</evidence>
<protein>
    <submittedName>
        <fullName evidence="2">Uncharacterized protein</fullName>
    </submittedName>
</protein>
<organism evidence="2 3">
    <name type="scientific">Haemaphysalis longicornis</name>
    <name type="common">Bush tick</name>
    <dbReference type="NCBI Taxonomy" id="44386"/>
    <lineage>
        <taxon>Eukaryota</taxon>
        <taxon>Metazoa</taxon>
        <taxon>Ecdysozoa</taxon>
        <taxon>Arthropoda</taxon>
        <taxon>Chelicerata</taxon>
        <taxon>Arachnida</taxon>
        <taxon>Acari</taxon>
        <taxon>Parasitiformes</taxon>
        <taxon>Ixodida</taxon>
        <taxon>Ixodoidea</taxon>
        <taxon>Ixodidae</taxon>
        <taxon>Haemaphysalinae</taxon>
        <taxon>Haemaphysalis</taxon>
    </lineage>
</organism>
<name>A0A9J6GUP5_HAELO</name>
<dbReference type="VEuPathDB" id="VectorBase:HLOH_063546"/>
<feature type="compositionally biased region" description="Basic and acidic residues" evidence="1">
    <location>
        <begin position="155"/>
        <end position="181"/>
    </location>
</feature>
<sequence length="257" mass="28736">MMLTTRTTTETPQTAPCGAGVGTGGGTPTTPETKAPAAKKRAFESPRGSTVSERINIIDDRFNKIKVHFDRFEARIDASFKLEEFIKTTISKMETENVKRLTFNEQTLRPMVTRPTFASVMAKIPYKQETTQQFTRCNHCRPRTDRVAVELPQARKEDASDFATHRTVNEETRRHNGDAPRRCIATPVPSMRTPRRRTTGAGGYVRWSGMYACSWSTRSLHTTTNTRSSKQSRGRNSRAACSCSTCMVTRRSGSGSS</sequence>
<evidence type="ECO:0000256" key="1">
    <source>
        <dbReference type="SAM" id="MobiDB-lite"/>
    </source>
</evidence>
<proteinExistence type="predicted"/>